<evidence type="ECO:0000256" key="1">
    <source>
        <dbReference type="SAM" id="MobiDB-lite"/>
    </source>
</evidence>
<dbReference type="EMBL" id="UYYB01127632">
    <property type="protein sequence ID" value="VDM84102.1"/>
    <property type="molecule type" value="Genomic_DNA"/>
</dbReference>
<keyword evidence="3" id="KW-1185">Reference proteome</keyword>
<feature type="region of interest" description="Disordered" evidence="1">
    <location>
        <begin position="1"/>
        <end position="73"/>
    </location>
</feature>
<feature type="compositionally biased region" description="Basic residues" evidence="1">
    <location>
        <begin position="64"/>
        <end position="73"/>
    </location>
</feature>
<name>A0A3P7LY63_STRVU</name>
<dbReference type="AlphaFoldDB" id="A0A3P7LY63"/>
<reference evidence="2 3" key="1">
    <citation type="submission" date="2018-11" db="EMBL/GenBank/DDBJ databases">
        <authorList>
            <consortium name="Pathogen Informatics"/>
        </authorList>
    </citation>
    <scope>NUCLEOTIDE SEQUENCE [LARGE SCALE GENOMIC DNA]</scope>
</reference>
<feature type="compositionally biased region" description="Pro residues" evidence="1">
    <location>
        <begin position="1"/>
        <end position="27"/>
    </location>
</feature>
<accession>A0A3P7LY63</accession>
<sequence>MPYQPPAPMPAPPAPMPAPPVPMPSPPSGGGYMAPAPPSGGYSQTGGGYQRRHFNSAKSMRSMVAKRKVMRKA</sequence>
<dbReference type="Proteomes" id="UP000270094">
    <property type="component" value="Unassembled WGS sequence"/>
</dbReference>
<gene>
    <name evidence="2" type="ORF">SVUK_LOCUS19100</name>
</gene>
<protein>
    <submittedName>
        <fullName evidence="2">Uncharacterized protein</fullName>
    </submittedName>
</protein>
<evidence type="ECO:0000313" key="2">
    <source>
        <dbReference type="EMBL" id="VDM84102.1"/>
    </source>
</evidence>
<organism evidence="2 3">
    <name type="scientific">Strongylus vulgaris</name>
    <name type="common">Blood worm</name>
    <dbReference type="NCBI Taxonomy" id="40348"/>
    <lineage>
        <taxon>Eukaryota</taxon>
        <taxon>Metazoa</taxon>
        <taxon>Ecdysozoa</taxon>
        <taxon>Nematoda</taxon>
        <taxon>Chromadorea</taxon>
        <taxon>Rhabditida</taxon>
        <taxon>Rhabditina</taxon>
        <taxon>Rhabditomorpha</taxon>
        <taxon>Strongyloidea</taxon>
        <taxon>Strongylidae</taxon>
        <taxon>Strongylus</taxon>
    </lineage>
</organism>
<proteinExistence type="predicted"/>
<evidence type="ECO:0000313" key="3">
    <source>
        <dbReference type="Proteomes" id="UP000270094"/>
    </source>
</evidence>